<reference evidence="3 4" key="1">
    <citation type="submission" date="2018-05" db="EMBL/GenBank/DDBJ databases">
        <title>Amnibacterium sp. M8JJ-5, whole genome shotgun sequence.</title>
        <authorList>
            <person name="Tuo L."/>
        </authorList>
    </citation>
    <scope>NUCLEOTIDE SEQUENCE [LARGE SCALE GENOMIC DNA]</scope>
    <source>
        <strain evidence="3 4">M8JJ-5</strain>
    </source>
</reference>
<dbReference type="InterPro" id="IPR016171">
    <property type="entry name" value="Vanillyl_alc_oxidase_C-sub2"/>
</dbReference>
<organism evidence="3 4">
    <name type="scientific">Amnibacterium flavum</name>
    <dbReference type="NCBI Taxonomy" id="2173173"/>
    <lineage>
        <taxon>Bacteria</taxon>
        <taxon>Bacillati</taxon>
        <taxon>Actinomycetota</taxon>
        <taxon>Actinomycetes</taxon>
        <taxon>Micrococcales</taxon>
        <taxon>Microbacteriaceae</taxon>
        <taxon>Amnibacterium</taxon>
    </lineage>
</organism>
<dbReference type="InterPro" id="IPR007173">
    <property type="entry name" value="ALO_C"/>
</dbReference>
<dbReference type="Gene3D" id="3.30.465.10">
    <property type="match status" value="1"/>
</dbReference>
<dbReference type="OrthoDB" id="9800184at2"/>
<dbReference type="PANTHER" id="PTHR43762">
    <property type="entry name" value="L-GULONOLACTONE OXIDASE"/>
    <property type="match status" value="1"/>
</dbReference>
<dbReference type="PIRSF" id="PIRSF000136">
    <property type="entry name" value="LGO_GLO"/>
    <property type="match status" value="1"/>
</dbReference>
<dbReference type="InterPro" id="IPR016166">
    <property type="entry name" value="FAD-bd_PCMH"/>
</dbReference>
<dbReference type="InterPro" id="IPR016169">
    <property type="entry name" value="FAD-bd_PCMH_sub2"/>
</dbReference>
<sequence>MGWTNWGRNQRASPVVAAPASVEELQEVVASVSDRGGSVKAIGAGHSFSAIAVPEDVQLSLSHISGLLSVDSVRRHATFAAGTTLNEIAKLLAPHGLAMENLGDIDHQTIAGAISTGTHGSGARFGGLATQVVALAMVTATGELLRIDADTDPELLEGVAVGLGALGVLVEVTLRCVPAFPLHAEERNEPFEDLLGGLPERASLVDHLDMYWFPHTSRILVKTNTRLAPGSAITPPSRIRQWWDDELLGNTVFGLLCRIGSAAPDLIPRINRLASGTIAQRGYSDHSHRVFVANRNVRFVEQEYALPAENVTEAMQRIRSLIERRGWRISFPVELRFSAADRLWMSTAYGRASGYIAVHRYVGEPYEEYFAAVEEICVALGGRPHWGKLHTQKADSLRLGYERFGDFVALRDRLDPDRTFRNSYLDGVLGS</sequence>
<dbReference type="InterPro" id="IPR010031">
    <property type="entry name" value="FAD_lactone_oxidase-like"/>
</dbReference>
<dbReference type="NCBIfam" id="TIGR01679">
    <property type="entry name" value="bact_FAD_ox"/>
    <property type="match status" value="1"/>
</dbReference>
<dbReference type="AlphaFoldDB" id="A0A2V1HQM0"/>
<keyword evidence="4" id="KW-1185">Reference proteome</keyword>
<dbReference type="PROSITE" id="PS51387">
    <property type="entry name" value="FAD_PCMH"/>
    <property type="match status" value="1"/>
</dbReference>
<dbReference type="SUPFAM" id="SSF56176">
    <property type="entry name" value="FAD-binding/transporter-associated domain-like"/>
    <property type="match status" value="1"/>
</dbReference>
<dbReference type="GO" id="GO:0003885">
    <property type="term" value="F:D-arabinono-1,4-lactone oxidase activity"/>
    <property type="evidence" value="ECO:0007669"/>
    <property type="project" value="InterPro"/>
</dbReference>
<dbReference type="EMBL" id="QEOP01000002">
    <property type="protein sequence ID" value="PVZ94835.1"/>
    <property type="molecule type" value="Genomic_DNA"/>
</dbReference>
<dbReference type="Pfam" id="PF01565">
    <property type="entry name" value="FAD_binding_4"/>
    <property type="match status" value="1"/>
</dbReference>
<accession>A0A2V1HQM0</accession>
<dbReference type="GO" id="GO:0080049">
    <property type="term" value="F:L-gulono-1,4-lactone dehydrogenase activity"/>
    <property type="evidence" value="ECO:0007669"/>
    <property type="project" value="TreeGrafter"/>
</dbReference>
<dbReference type="InterPro" id="IPR006094">
    <property type="entry name" value="Oxid_FAD_bind_N"/>
</dbReference>
<name>A0A2V1HQM0_9MICO</name>
<proteinExistence type="predicted"/>
<comment type="caution">
    <text evidence="3">The sequence shown here is derived from an EMBL/GenBank/DDBJ whole genome shotgun (WGS) entry which is preliminary data.</text>
</comment>
<dbReference type="InterPro" id="IPR036318">
    <property type="entry name" value="FAD-bd_PCMH-like_sf"/>
</dbReference>
<keyword evidence="1" id="KW-0560">Oxidoreductase</keyword>
<dbReference type="GO" id="GO:0016020">
    <property type="term" value="C:membrane"/>
    <property type="evidence" value="ECO:0007669"/>
    <property type="project" value="InterPro"/>
</dbReference>
<dbReference type="PANTHER" id="PTHR43762:SF1">
    <property type="entry name" value="D-ARABINONO-1,4-LACTONE OXIDASE"/>
    <property type="match status" value="1"/>
</dbReference>
<feature type="domain" description="FAD-binding PCMH-type" evidence="2">
    <location>
        <begin position="8"/>
        <end position="179"/>
    </location>
</feature>
<dbReference type="Pfam" id="PF04030">
    <property type="entry name" value="ALO"/>
    <property type="match status" value="1"/>
</dbReference>
<dbReference type="Gene3D" id="1.10.45.10">
    <property type="entry name" value="Vanillyl-alcohol Oxidase, Chain A, domain 4"/>
    <property type="match status" value="1"/>
</dbReference>
<evidence type="ECO:0000313" key="4">
    <source>
        <dbReference type="Proteomes" id="UP000244893"/>
    </source>
</evidence>
<gene>
    <name evidence="3" type="ORF">DDQ50_07825</name>
</gene>
<dbReference type="GO" id="GO:0071949">
    <property type="term" value="F:FAD binding"/>
    <property type="evidence" value="ECO:0007669"/>
    <property type="project" value="InterPro"/>
</dbReference>
<dbReference type="Gene3D" id="3.30.70.2520">
    <property type="match status" value="1"/>
</dbReference>
<dbReference type="Gene3D" id="3.30.43.10">
    <property type="entry name" value="Uridine Diphospho-n-acetylenolpyruvylglucosamine Reductase, domain 2"/>
    <property type="match status" value="1"/>
</dbReference>
<evidence type="ECO:0000313" key="3">
    <source>
        <dbReference type="EMBL" id="PVZ94835.1"/>
    </source>
</evidence>
<evidence type="ECO:0000259" key="2">
    <source>
        <dbReference type="PROSITE" id="PS51387"/>
    </source>
</evidence>
<dbReference type="Proteomes" id="UP000244893">
    <property type="component" value="Unassembled WGS sequence"/>
</dbReference>
<dbReference type="InterPro" id="IPR016167">
    <property type="entry name" value="FAD-bd_PCMH_sub1"/>
</dbReference>
<protein>
    <submittedName>
        <fullName evidence="3">FAD-linked oxidoreductase</fullName>
    </submittedName>
</protein>
<evidence type="ECO:0000256" key="1">
    <source>
        <dbReference type="ARBA" id="ARBA00023002"/>
    </source>
</evidence>